<dbReference type="SUPFAM" id="SSF52343">
    <property type="entry name" value="Ferredoxin reductase-like, C-terminal NADP-linked domain"/>
    <property type="match status" value="1"/>
</dbReference>
<dbReference type="PROSITE" id="PS50902">
    <property type="entry name" value="FLAVODOXIN_LIKE"/>
    <property type="match status" value="1"/>
</dbReference>
<evidence type="ECO:0000259" key="12">
    <source>
        <dbReference type="PROSITE" id="PS50902"/>
    </source>
</evidence>
<dbReference type="InterPro" id="IPR023173">
    <property type="entry name" value="NADPH_Cyt_P450_Rdtase_alpha"/>
</dbReference>
<evidence type="ECO:0000256" key="5">
    <source>
        <dbReference type="ARBA" id="ARBA00022827"/>
    </source>
</evidence>
<reference evidence="14" key="2">
    <citation type="submission" date="2020-11" db="EMBL/GenBank/DDBJ databases">
        <authorList>
            <person name="Cecchin M."/>
            <person name="Marcolungo L."/>
            <person name="Rossato M."/>
            <person name="Girolomoni L."/>
            <person name="Cosentino E."/>
            <person name="Cuine S."/>
            <person name="Li-Beisson Y."/>
            <person name="Delledonne M."/>
            <person name="Ballottari M."/>
        </authorList>
    </citation>
    <scope>NUCLEOTIDE SEQUENCE</scope>
    <source>
        <strain evidence="14">211/11P</strain>
        <tissue evidence="14">Whole cell</tissue>
    </source>
</reference>
<keyword evidence="15" id="KW-1185">Reference proteome</keyword>
<dbReference type="InterPro" id="IPR055256">
    <property type="entry name" value="KH_1_KHDC4/BBP-like"/>
</dbReference>
<dbReference type="PANTHER" id="PTHR19384:SF17">
    <property type="entry name" value="NADPH--CYTOCHROME P450 REDUCTASE"/>
    <property type="match status" value="1"/>
</dbReference>
<dbReference type="PRINTS" id="PR00371">
    <property type="entry name" value="FPNCR"/>
</dbReference>
<evidence type="ECO:0000256" key="8">
    <source>
        <dbReference type="ARBA" id="ARBA00023797"/>
    </source>
</evidence>
<feature type="compositionally biased region" description="Low complexity" evidence="10">
    <location>
        <begin position="1009"/>
        <end position="1024"/>
    </location>
</feature>
<feature type="transmembrane region" description="Helical" evidence="11">
    <location>
        <begin position="12"/>
        <end position="31"/>
    </location>
</feature>
<feature type="domain" description="Flavodoxin-like" evidence="12">
    <location>
        <begin position="68"/>
        <end position="215"/>
    </location>
</feature>
<feature type="region of interest" description="Disordered" evidence="10">
    <location>
        <begin position="1175"/>
        <end position="1202"/>
    </location>
</feature>
<comment type="cofactor">
    <cofactor evidence="2">
        <name>FAD</name>
        <dbReference type="ChEBI" id="CHEBI:57692"/>
    </cofactor>
</comment>
<dbReference type="FunFam" id="3.40.50.80:FF:000001">
    <property type="entry name" value="NADPH--cytochrome P450 reductase 1"/>
    <property type="match status" value="1"/>
</dbReference>
<dbReference type="GO" id="GO:0003723">
    <property type="term" value="F:RNA binding"/>
    <property type="evidence" value="ECO:0007669"/>
    <property type="project" value="UniProtKB-UniRule"/>
</dbReference>
<sequence>MDVFAMSFELQTLLPVVSALLIGLAVIALLLRGKQSDKAGDLNGASFSRPATDQSQPAEEQPDTREKCTILFGTQTGTAERFAKSLRAQLEGRYGGSTAFEVLDIEQYDAPAQLPKEKLVLLLMATYGDGDPTDSATDFWTWLSEAADSGDDLLQTVSFGMFGLGNRQYEHFCAMGSKISKAMKALGAGEVVPRGEGDDDADIDEDFDRWCVQLFAALDASGLVTAGKAGANGGLSADFLAAYEVEQVTLSKVGSAVDRLPSGGSGLNSHSPFLGTVSAVRELHTGGDRSCVHVEVDISGCSASYEAGDHVAVFAENSPAVVQAAAAALGLPLDTCFFLRLPAANKHRLPEPPVAGPLTLHCALARYADLLSAPNKSALLALAACATNPKEAARLQHLASIEGTDEYHEYVAASKRSLLEVMQDFPSATPSLGAFFGSVAPHLQPRFYSISSSQQQHPRSVHITCAVVREVLPSGRVHEGVASSWLAQAAPGQRVPLFLRRSTFKLPPSPSVPLVMVGPGTGLAPFRGFLQQRAALLQSGKKLGTSHLFFGCRNRAHDYLYESELEGAVATGALTQLHVAFSRERSQKEYVQHHMQAHAEEVWAILSDAAGGYLYVCGDAKHMAKDVHQALHAIACKASGCSPAQAEVMIKRLADSGRYLKDFVLLFFSFWFKSSRRNPSEPRASVPCESWLQRSLAMTWAAEVQVNRTQLARATGAKPAPRSLLPAAHPAPANCGLGPIAVVVALLGSAVYCSKQSHKLQGRRLPPLLERIRRALQGGGGRRIGSSDNRDRQANVPRPAAAAAAAAELRSRQQQQQAMAQSTTISTKSSSKKKNKKKPGRDPAATHSRRGMTPSPASPSKAFNIHSKLRKLGLLDNRSPGKTNQHTFELYFPRPPYHGAQYQAARGKDGLYNFVGLVLGHGGATVQRIQKASGAKIEVRDSAGNLNGAHPSSHGDPTLHAWVSAASRQRLDKAVSLLLDVMQPTNGRLRAITLQPGGSVVLEPLDCSAEGGEAGAPDGAATGPRSPPPPPPPPRAPPAANAWSSKRLLLKQRPDERQMSPTSSLQRNRGAAAVAESAGNSDNEEAEPQAEGEQPPEPGIGAEAGAPLTPEKLAHPPPPPPPPPRSPARAPLAAAALSPLLQQAAAPQPEPPQQQEMQQLQMATVWATGLHQAHVEEPPSTPSGTAAPAPSSATSATSAVGNAGGGVQSWSLWDTAGSASSFYEELQAAACDPRYSPGGSTAIACGSMHLPPPPSAAAPLALAHVQQQQQHQHQQHQLNQHQQQQYHLPLHSGLAVDAPFPGLAPQGLGLAYRHTGVAFTALTQQSLSSFSAEEEMQQLLAAVASMATRDG</sequence>
<feature type="compositionally biased region" description="Low complexity" evidence="10">
    <location>
        <begin position="794"/>
        <end position="829"/>
    </location>
</feature>
<dbReference type="SMART" id="SM00322">
    <property type="entry name" value="KH"/>
    <property type="match status" value="1"/>
</dbReference>
<feature type="region of interest" description="Disordered" evidence="10">
    <location>
        <begin position="1003"/>
        <end position="1159"/>
    </location>
</feature>
<dbReference type="SUPFAM" id="SSF63380">
    <property type="entry name" value="Riboflavin synthase domain-like"/>
    <property type="match status" value="1"/>
</dbReference>
<organism evidence="14 15">
    <name type="scientific">Chlorella vulgaris</name>
    <name type="common">Green alga</name>
    <dbReference type="NCBI Taxonomy" id="3077"/>
    <lineage>
        <taxon>Eukaryota</taxon>
        <taxon>Viridiplantae</taxon>
        <taxon>Chlorophyta</taxon>
        <taxon>core chlorophytes</taxon>
        <taxon>Trebouxiophyceae</taxon>
        <taxon>Chlorellales</taxon>
        <taxon>Chlorellaceae</taxon>
        <taxon>Chlorella clade</taxon>
        <taxon>Chlorella</taxon>
    </lineage>
</organism>
<keyword evidence="11" id="KW-1133">Transmembrane helix</keyword>
<proteinExistence type="predicted"/>
<dbReference type="Gene3D" id="3.40.50.360">
    <property type="match status" value="1"/>
</dbReference>
<evidence type="ECO:0000256" key="4">
    <source>
        <dbReference type="ARBA" id="ARBA00022643"/>
    </source>
</evidence>
<accession>A0A9D4TVB8</accession>
<keyword evidence="7" id="KW-0560">Oxidoreductase</keyword>
<keyword evidence="9" id="KW-0694">RNA-binding</keyword>
<dbReference type="Gene3D" id="1.20.990.10">
    <property type="entry name" value="NADPH-cytochrome p450 Reductase, Chain A, domain 3"/>
    <property type="match status" value="1"/>
</dbReference>
<dbReference type="InterPro" id="IPR036612">
    <property type="entry name" value="KH_dom_type_1_sf"/>
</dbReference>
<feature type="compositionally biased region" description="Low complexity" evidence="10">
    <location>
        <begin position="1127"/>
        <end position="1159"/>
    </location>
</feature>
<keyword evidence="11" id="KW-0472">Membrane</keyword>
<evidence type="ECO:0000256" key="2">
    <source>
        <dbReference type="ARBA" id="ARBA00001974"/>
    </source>
</evidence>
<dbReference type="Pfam" id="PF00667">
    <property type="entry name" value="FAD_binding_1"/>
    <property type="match status" value="1"/>
</dbReference>
<dbReference type="OrthoDB" id="1856718at2759"/>
<dbReference type="PROSITE" id="PS51384">
    <property type="entry name" value="FAD_FR"/>
    <property type="match status" value="1"/>
</dbReference>
<keyword evidence="5" id="KW-0274">FAD</keyword>
<dbReference type="Gene3D" id="3.30.1370.10">
    <property type="entry name" value="K Homology domain, type 1"/>
    <property type="match status" value="1"/>
</dbReference>
<gene>
    <name evidence="14" type="ORF">D9Q98_001968</name>
</gene>
<dbReference type="PROSITE" id="PS50084">
    <property type="entry name" value="KH_TYPE_1"/>
    <property type="match status" value="1"/>
</dbReference>
<evidence type="ECO:0000313" key="14">
    <source>
        <dbReference type="EMBL" id="KAI3435910.1"/>
    </source>
</evidence>
<keyword evidence="4" id="KW-0288">FMN</keyword>
<dbReference type="InterPro" id="IPR001709">
    <property type="entry name" value="Flavoprot_Pyr_Nucl_cyt_Rdtase"/>
</dbReference>
<dbReference type="PRINTS" id="PR00369">
    <property type="entry name" value="FLAVODOXIN"/>
</dbReference>
<dbReference type="InterPro" id="IPR003097">
    <property type="entry name" value="CysJ-like_FAD-binding"/>
</dbReference>
<dbReference type="SUPFAM" id="SSF54791">
    <property type="entry name" value="Eukaryotic type KH-domain (KH-domain type I)"/>
    <property type="match status" value="1"/>
</dbReference>
<feature type="compositionally biased region" description="Polar residues" evidence="10">
    <location>
        <begin position="45"/>
        <end position="58"/>
    </location>
</feature>
<evidence type="ECO:0000256" key="6">
    <source>
        <dbReference type="ARBA" id="ARBA00022857"/>
    </source>
</evidence>
<dbReference type="InterPro" id="IPR001433">
    <property type="entry name" value="OxRdtase_FAD/NAD-bd"/>
</dbReference>
<dbReference type="InterPro" id="IPR004087">
    <property type="entry name" value="KH_dom"/>
</dbReference>
<dbReference type="GO" id="GO:0005829">
    <property type="term" value="C:cytosol"/>
    <property type="evidence" value="ECO:0007669"/>
    <property type="project" value="TreeGrafter"/>
</dbReference>
<comment type="cofactor">
    <cofactor evidence="1">
        <name>FMN</name>
        <dbReference type="ChEBI" id="CHEBI:58210"/>
    </cofactor>
</comment>
<dbReference type="Gene3D" id="3.40.50.80">
    <property type="entry name" value="Nucleotide-binding domain of ferredoxin-NADP reductase (FNR) module"/>
    <property type="match status" value="1"/>
</dbReference>
<keyword evidence="11" id="KW-0812">Transmembrane</keyword>
<dbReference type="PANTHER" id="PTHR19384">
    <property type="entry name" value="NITRIC OXIDE SYNTHASE-RELATED"/>
    <property type="match status" value="1"/>
</dbReference>
<feature type="compositionally biased region" description="Basic residues" evidence="10">
    <location>
        <begin position="830"/>
        <end position="839"/>
    </location>
</feature>
<evidence type="ECO:0000259" key="13">
    <source>
        <dbReference type="PROSITE" id="PS51384"/>
    </source>
</evidence>
<dbReference type="Pfam" id="PF00175">
    <property type="entry name" value="NAD_binding_1"/>
    <property type="match status" value="1"/>
</dbReference>
<reference evidence="14" key="1">
    <citation type="journal article" date="2019" name="Plant J.">
        <title>Chlorella vulgaris genome assembly and annotation reveals the molecular basis for metabolic acclimation to high light conditions.</title>
        <authorList>
            <person name="Cecchin M."/>
            <person name="Marcolungo L."/>
            <person name="Rossato M."/>
            <person name="Girolomoni L."/>
            <person name="Cosentino E."/>
            <person name="Cuine S."/>
            <person name="Li-Beisson Y."/>
            <person name="Delledonne M."/>
            <person name="Ballottari M."/>
        </authorList>
    </citation>
    <scope>NUCLEOTIDE SEQUENCE</scope>
    <source>
        <strain evidence="14">211/11P</strain>
    </source>
</reference>
<dbReference type="InterPro" id="IPR017927">
    <property type="entry name" value="FAD-bd_FR_type"/>
</dbReference>
<dbReference type="InterPro" id="IPR029039">
    <property type="entry name" value="Flavoprotein-like_sf"/>
</dbReference>
<dbReference type="InterPro" id="IPR017938">
    <property type="entry name" value="Riboflavin_synthase-like_b-brl"/>
</dbReference>
<evidence type="ECO:0000313" key="15">
    <source>
        <dbReference type="Proteomes" id="UP001055712"/>
    </source>
</evidence>
<dbReference type="EMBL" id="SIDB01000002">
    <property type="protein sequence ID" value="KAI3435910.1"/>
    <property type="molecule type" value="Genomic_DNA"/>
</dbReference>
<feature type="compositionally biased region" description="Pro residues" evidence="10">
    <location>
        <begin position="1025"/>
        <end position="1037"/>
    </location>
</feature>
<keyword evidence="6" id="KW-0521">NADP</keyword>
<dbReference type="Pfam" id="PF00258">
    <property type="entry name" value="Flavodoxin_1"/>
    <property type="match status" value="1"/>
</dbReference>
<dbReference type="InterPro" id="IPR039261">
    <property type="entry name" value="FNR_nucleotide-bd"/>
</dbReference>
<dbReference type="Gene3D" id="2.40.30.10">
    <property type="entry name" value="Translation factors"/>
    <property type="match status" value="1"/>
</dbReference>
<feature type="region of interest" description="Disordered" evidence="10">
    <location>
        <begin position="776"/>
        <end position="863"/>
    </location>
</feature>
<evidence type="ECO:0000256" key="9">
    <source>
        <dbReference type="PROSITE-ProRule" id="PRU00117"/>
    </source>
</evidence>
<dbReference type="Pfam" id="PF22675">
    <property type="entry name" value="KH-I_KHDC4-BBP"/>
    <property type="match status" value="1"/>
</dbReference>
<comment type="caution">
    <text evidence="14">The sequence shown here is derived from an EMBL/GenBank/DDBJ whole genome shotgun (WGS) entry which is preliminary data.</text>
</comment>
<dbReference type="GO" id="GO:0050660">
    <property type="term" value="F:flavin adenine dinucleotide binding"/>
    <property type="evidence" value="ECO:0007669"/>
    <property type="project" value="TreeGrafter"/>
</dbReference>
<dbReference type="SUPFAM" id="SSF52218">
    <property type="entry name" value="Flavoproteins"/>
    <property type="match status" value="1"/>
</dbReference>
<evidence type="ECO:0000256" key="3">
    <source>
        <dbReference type="ARBA" id="ARBA00022630"/>
    </source>
</evidence>
<name>A0A9D4TVB8_CHLVU</name>
<dbReference type="InterPro" id="IPR001094">
    <property type="entry name" value="Flavdoxin-like"/>
</dbReference>
<evidence type="ECO:0000256" key="10">
    <source>
        <dbReference type="SAM" id="MobiDB-lite"/>
    </source>
</evidence>
<keyword evidence="3" id="KW-0285">Flavoprotein</keyword>
<feature type="compositionally biased region" description="Low complexity" evidence="10">
    <location>
        <begin position="1091"/>
        <end position="1107"/>
    </location>
</feature>
<evidence type="ECO:0000256" key="7">
    <source>
        <dbReference type="ARBA" id="ARBA00023002"/>
    </source>
</evidence>
<evidence type="ECO:0000256" key="1">
    <source>
        <dbReference type="ARBA" id="ARBA00001917"/>
    </source>
</evidence>
<feature type="domain" description="FAD-binding FR-type" evidence="13">
    <location>
        <begin position="270"/>
        <end position="507"/>
    </location>
</feature>
<feature type="compositionally biased region" description="Pro residues" evidence="10">
    <location>
        <begin position="1115"/>
        <end position="1126"/>
    </location>
</feature>
<feature type="compositionally biased region" description="Low complexity" evidence="10">
    <location>
        <begin position="1182"/>
        <end position="1201"/>
    </location>
</feature>
<feature type="region of interest" description="Disordered" evidence="10">
    <location>
        <begin position="41"/>
        <end position="65"/>
    </location>
</feature>
<protein>
    <recommendedName>
        <fullName evidence="8">NADPH--hemoprotein reductase</fullName>
        <ecNumber evidence="8">1.6.2.4</ecNumber>
    </recommendedName>
</protein>
<evidence type="ECO:0000256" key="11">
    <source>
        <dbReference type="SAM" id="Phobius"/>
    </source>
</evidence>
<dbReference type="GO" id="GO:0003958">
    <property type="term" value="F:NADPH-hemoprotein reductase activity"/>
    <property type="evidence" value="ECO:0007669"/>
    <property type="project" value="UniProtKB-EC"/>
</dbReference>
<dbReference type="GO" id="GO:0010181">
    <property type="term" value="F:FMN binding"/>
    <property type="evidence" value="ECO:0007669"/>
    <property type="project" value="InterPro"/>
</dbReference>
<dbReference type="InterPro" id="IPR008254">
    <property type="entry name" value="Flavodoxin/NO_synth"/>
</dbReference>
<dbReference type="EC" id="1.6.2.4" evidence="8"/>
<dbReference type="Proteomes" id="UP001055712">
    <property type="component" value="Unassembled WGS sequence"/>
</dbReference>